<evidence type="ECO:0000313" key="3">
    <source>
        <dbReference type="EMBL" id="KOO47803.1"/>
    </source>
</evidence>
<dbReference type="RefSeq" id="WP_083446310.1">
    <property type="nucleotide sequence ID" value="NZ_LILB01000008.1"/>
</dbReference>
<dbReference type="AlphaFoldDB" id="A0A0M0LAW9"/>
<dbReference type="Pfam" id="PF11907">
    <property type="entry name" value="DUF3427"/>
    <property type="match status" value="1"/>
</dbReference>
<comment type="caution">
    <text evidence="3">The sequence shown here is derived from an EMBL/GenBank/DDBJ whole genome shotgun (WGS) entry which is preliminary data.</text>
</comment>
<dbReference type="InterPro" id="IPR003615">
    <property type="entry name" value="HNH_nuc"/>
</dbReference>
<dbReference type="GO" id="GO:0004519">
    <property type="term" value="F:endonuclease activity"/>
    <property type="evidence" value="ECO:0007669"/>
    <property type="project" value="InterPro"/>
</dbReference>
<proteinExistence type="predicted"/>
<dbReference type="Proteomes" id="UP000036867">
    <property type="component" value="Unassembled WGS sequence"/>
</dbReference>
<dbReference type="Gene3D" id="1.10.30.50">
    <property type="match status" value="1"/>
</dbReference>
<dbReference type="CDD" id="cd00085">
    <property type="entry name" value="HNHc"/>
    <property type="match status" value="1"/>
</dbReference>
<gene>
    <name evidence="3" type="ORF">AMD00_19395</name>
</gene>
<dbReference type="Pfam" id="PF01844">
    <property type="entry name" value="HNH"/>
    <property type="match status" value="1"/>
</dbReference>
<dbReference type="GeneID" id="301139033"/>
<accession>A0A0M0LAW9</accession>
<dbReference type="InterPro" id="IPR002711">
    <property type="entry name" value="HNH"/>
</dbReference>
<feature type="domain" description="DUF3427" evidence="2">
    <location>
        <begin position="5"/>
        <end position="116"/>
    </location>
</feature>
<organism evidence="3 4">
    <name type="scientific">Viridibacillus arvi</name>
    <dbReference type="NCBI Taxonomy" id="263475"/>
    <lineage>
        <taxon>Bacteria</taxon>
        <taxon>Bacillati</taxon>
        <taxon>Bacillota</taxon>
        <taxon>Bacilli</taxon>
        <taxon>Bacillales</taxon>
        <taxon>Caryophanaceae</taxon>
        <taxon>Viridibacillus</taxon>
    </lineage>
</organism>
<dbReference type="OrthoDB" id="9779761at2"/>
<dbReference type="GO" id="GO:0008270">
    <property type="term" value="F:zinc ion binding"/>
    <property type="evidence" value="ECO:0007669"/>
    <property type="project" value="InterPro"/>
</dbReference>
<protein>
    <submittedName>
        <fullName evidence="3">Uncharacterized protein</fullName>
    </submittedName>
</protein>
<dbReference type="STRING" id="263475.AMD00_19395"/>
<feature type="domain" description="HNH" evidence="1">
    <location>
        <begin position="181"/>
        <end position="237"/>
    </location>
</feature>
<dbReference type="EMBL" id="LILB01000008">
    <property type="protein sequence ID" value="KOO47803.1"/>
    <property type="molecule type" value="Genomic_DNA"/>
</dbReference>
<evidence type="ECO:0000313" key="4">
    <source>
        <dbReference type="Proteomes" id="UP000036867"/>
    </source>
</evidence>
<dbReference type="InterPro" id="IPR021835">
    <property type="entry name" value="DUF3427"/>
</dbReference>
<evidence type="ECO:0000259" key="2">
    <source>
        <dbReference type="Pfam" id="PF11907"/>
    </source>
</evidence>
<name>A0A0M0LAW9_9BACL</name>
<evidence type="ECO:0000259" key="1">
    <source>
        <dbReference type="Pfam" id="PF01844"/>
    </source>
</evidence>
<keyword evidence="4" id="KW-1185">Reference proteome</keyword>
<dbReference type="GO" id="GO:0003676">
    <property type="term" value="F:nucleic acid binding"/>
    <property type="evidence" value="ECO:0007669"/>
    <property type="project" value="InterPro"/>
</dbReference>
<sequence length="253" mass="29244">MKHPFVVGDFYSRKDIYKIVNVPIHRQKGAWNTGYTIYDDSAFIFANLGVPGTTGHDYANLLVGNILHWYSKTTDTIHVSRLKRIMSGEIEVYIFTRTDSKNVNFIFQGLGTLVDYDDIKPAYVAWELHKDITPIPFSNSNAKVKQRIKFLEGTKTTSITTRYERNPKARKECLDHYGYDCQVCDFNFLNFYGDIGKDYIHVHHLVEISTIGDTYEIDPIKDLRPVCPNCHAILHKRKPAFSINELKTMLTRK</sequence>
<reference evidence="4" key="1">
    <citation type="submission" date="2015-08" db="EMBL/GenBank/DDBJ databases">
        <title>Fjat-10028 dsm 16317.</title>
        <authorList>
            <person name="Liu B."/>
            <person name="Wang J."/>
            <person name="Zhu Y."/>
            <person name="Liu G."/>
            <person name="Chen Q."/>
            <person name="Chen Z."/>
            <person name="Lan J."/>
            <person name="Che J."/>
            <person name="Ge C."/>
            <person name="Shi H."/>
            <person name="Pan Z."/>
            <person name="Liu X."/>
        </authorList>
    </citation>
    <scope>NUCLEOTIDE SEQUENCE [LARGE SCALE GENOMIC DNA]</scope>
    <source>
        <strain evidence="4">DSM 16317</strain>
    </source>
</reference>